<gene>
    <name evidence="1" type="ORF">ADICYQ_2083</name>
</gene>
<name>S7VGR4_9BACT</name>
<evidence type="ECO:0000313" key="1">
    <source>
        <dbReference type="EMBL" id="EPR68697.1"/>
    </source>
</evidence>
<comment type="caution">
    <text evidence="1">The sequence shown here is derived from an EMBL/GenBank/DDBJ whole genome shotgun (WGS) entry which is preliminary data.</text>
</comment>
<dbReference type="Proteomes" id="UP000014974">
    <property type="component" value="Unassembled WGS sequence"/>
</dbReference>
<dbReference type="EMBL" id="ATNM01000091">
    <property type="protein sequence ID" value="EPR68697.1"/>
    <property type="molecule type" value="Genomic_DNA"/>
</dbReference>
<dbReference type="AlphaFoldDB" id="S7VGR4"/>
<sequence>MVFIKPSLCFLLLKPSVKGPLTNLPFGAGLFKDMIRNPIY</sequence>
<accession>S7VGR4</accession>
<organism evidence="1 2">
    <name type="scientific">Cyclobacterium qasimii M12-11B</name>
    <dbReference type="NCBI Taxonomy" id="641524"/>
    <lineage>
        <taxon>Bacteria</taxon>
        <taxon>Pseudomonadati</taxon>
        <taxon>Bacteroidota</taxon>
        <taxon>Cytophagia</taxon>
        <taxon>Cytophagales</taxon>
        <taxon>Cyclobacteriaceae</taxon>
        <taxon>Cyclobacterium</taxon>
    </lineage>
</organism>
<reference evidence="1 2" key="1">
    <citation type="journal article" date="2013" name="Genome Announc.">
        <title>Draft Genome Sequence of Cyclobacterium qasimii Strain M12-11BT, Isolated from Arctic Marine Sediment.</title>
        <authorList>
            <person name="Shivaji S."/>
            <person name="Ara S."/>
            <person name="Singh A."/>
            <person name="Kumar Pinnaka A."/>
        </authorList>
    </citation>
    <scope>NUCLEOTIDE SEQUENCE [LARGE SCALE GENOMIC DNA]</scope>
    <source>
        <strain evidence="1 2">M12-11B</strain>
    </source>
</reference>
<proteinExistence type="predicted"/>
<protein>
    <submittedName>
        <fullName evidence="1">Uncharacterized protein</fullName>
    </submittedName>
</protein>
<evidence type="ECO:0000313" key="2">
    <source>
        <dbReference type="Proteomes" id="UP000014974"/>
    </source>
</evidence>